<evidence type="ECO:0000313" key="5">
    <source>
        <dbReference type="EMBL" id="SEK59409.1"/>
    </source>
</evidence>
<feature type="domain" description="PglD N-terminal" evidence="4">
    <location>
        <begin position="4"/>
        <end position="81"/>
    </location>
</feature>
<name>A0A1H7IA89_9GAMM</name>
<dbReference type="Pfam" id="PF17836">
    <property type="entry name" value="PglD_N"/>
    <property type="match status" value="1"/>
</dbReference>
<dbReference type="InterPro" id="IPR011004">
    <property type="entry name" value="Trimer_LpxA-like_sf"/>
</dbReference>
<protein>
    <submittedName>
        <fullName evidence="5">Sugar O-acyltransferase, sialic acid O-acetyltransferase NeuD family</fullName>
    </submittedName>
</protein>
<dbReference type="PANTHER" id="PTHR43300:SF7">
    <property type="entry name" value="UDP-N-ACETYLBACILLOSAMINE N-ACETYLTRANSFERASE"/>
    <property type="match status" value="1"/>
</dbReference>
<sequence length="206" mass="21029">MKPLLLLGGGGHCHAAVDVIEAGTVYQIVGVVQPSVAGSAPVLGYPVVGTDDDLSALLAETPRALVTIGQIKSPATRIRLFELLKSHGAEIPVIKSPSSYCSPHAELGEGCILMHGALINANAHVGENCIVNSQALIEHDAEIGAHCHISTGSRVNGGVRIGTGCFIGSGAILREGIEVGNGAIIGAGQVVLQDVEAGKTVSNHRD</sequence>
<dbReference type="AlphaFoldDB" id="A0A1H7IA89"/>
<keyword evidence="5" id="KW-0808">Transferase</keyword>
<dbReference type="InterPro" id="IPR041561">
    <property type="entry name" value="PglD_N"/>
</dbReference>
<evidence type="ECO:0000259" key="4">
    <source>
        <dbReference type="Pfam" id="PF17836"/>
    </source>
</evidence>
<feature type="binding site" evidence="3">
    <location>
        <position position="69"/>
    </location>
    <ligand>
        <name>substrate</name>
    </ligand>
</feature>
<dbReference type="Gene3D" id="3.40.50.20">
    <property type="match status" value="1"/>
</dbReference>
<dbReference type="OrthoDB" id="9794407at2"/>
<dbReference type="InterPro" id="IPR050179">
    <property type="entry name" value="Trans_hexapeptide_repeat"/>
</dbReference>
<gene>
    <name evidence="5" type="ORF">SAMN05444515_10382</name>
</gene>
<dbReference type="RefSeq" id="WP_090251358.1">
    <property type="nucleotide sequence ID" value="NZ_FOAA01000003.1"/>
</dbReference>
<comment type="similarity">
    <text evidence="1">Belongs to the transferase hexapeptide repeat family.</text>
</comment>
<dbReference type="STRING" id="1396821.SAMN05444515_10382"/>
<organism evidence="5 6">
    <name type="scientific">Ectothiorhodospira marina</name>
    <dbReference type="NCBI Taxonomy" id="1396821"/>
    <lineage>
        <taxon>Bacteria</taxon>
        <taxon>Pseudomonadati</taxon>
        <taxon>Pseudomonadota</taxon>
        <taxon>Gammaproteobacteria</taxon>
        <taxon>Chromatiales</taxon>
        <taxon>Ectothiorhodospiraceae</taxon>
        <taxon>Ectothiorhodospira</taxon>
    </lineage>
</organism>
<dbReference type="InterPro" id="IPR020019">
    <property type="entry name" value="AcTrfase_PglD-like"/>
</dbReference>
<feature type="site" description="Increases basicity of active site His" evidence="2">
    <location>
        <position position="140"/>
    </location>
</feature>
<reference evidence="6" key="1">
    <citation type="submission" date="2016-10" db="EMBL/GenBank/DDBJ databases">
        <authorList>
            <person name="Varghese N."/>
            <person name="Submissions S."/>
        </authorList>
    </citation>
    <scope>NUCLEOTIDE SEQUENCE [LARGE SCALE GENOMIC DNA]</scope>
    <source>
        <strain evidence="6">DSM 241</strain>
    </source>
</reference>
<evidence type="ECO:0000313" key="6">
    <source>
        <dbReference type="Proteomes" id="UP000199256"/>
    </source>
</evidence>
<keyword evidence="5" id="KW-0012">Acyltransferase</keyword>
<dbReference type="Proteomes" id="UP000199256">
    <property type="component" value="Unassembled WGS sequence"/>
</dbReference>
<dbReference type="GO" id="GO:0016746">
    <property type="term" value="F:acyltransferase activity"/>
    <property type="evidence" value="ECO:0007669"/>
    <property type="project" value="UniProtKB-KW"/>
</dbReference>
<dbReference type="CDD" id="cd03360">
    <property type="entry name" value="LbH_AT_putative"/>
    <property type="match status" value="1"/>
</dbReference>
<evidence type="ECO:0000256" key="2">
    <source>
        <dbReference type="PIRSR" id="PIRSR620019-1"/>
    </source>
</evidence>
<keyword evidence="6" id="KW-1185">Reference proteome</keyword>
<feature type="active site" description="Proton acceptor" evidence="2">
    <location>
        <position position="139"/>
    </location>
</feature>
<dbReference type="Pfam" id="PF00132">
    <property type="entry name" value="Hexapep"/>
    <property type="match status" value="2"/>
</dbReference>
<feature type="binding site" evidence="3">
    <location>
        <position position="148"/>
    </location>
    <ligand>
        <name>acetyl-CoA</name>
        <dbReference type="ChEBI" id="CHEBI:57288"/>
    </ligand>
</feature>
<accession>A0A1H7IA89</accession>
<dbReference type="NCBIfam" id="TIGR03570">
    <property type="entry name" value="NeuD_NnaD"/>
    <property type="match status" value="1"/>
</dbReference>
<dbReference type="PANTHER" id="PTHR43300">
    <property type="entry name" value="ACETYLTRANSFERASE"/>
    <property type="match status" value="1"/>
</dbReference>
<dbReference type="SUPFAM" id="SSF51161">
    <property type="entry name" value="Trimeric LpxA-like enzymes"/>
    <property type="match status" value="1"/>
</dbReference>
<evidence type="ECO:0000256" key="3">
    <source>
        <dbReference type="PIRSR" id="PIRSR620019-2"/>
    </source>
</evidence>
<dbReference type="Gene3D" id="2.160.10.10">
    <property type="entry name" value="Hexapeptide repeat proteins"/>
    <property type="match status" value="1"/>
</dbReference>
<evidence type="ECO:0000256" key="1">
    <source>
        <dbReference type="ARBA" id="ARBA00007274"/>
    </source>
</evidence>
<proteinExistence type="inferred from homology"/>
<dbReference type="EMBL" id="FOAA01000003">
    <property type="protein sequence ID" value="SEK59409.1"/>
    <property type="molecule type" value="Genomic_DNA"/>
</dbReference>
<dbReference type="InterPro" id="IPR001451">
    <property type="entry name" value="Hexapep"/>
</dbReference>